<keyword evidence="5 8" id="KW-0732">Signal</keyword>
<name>A0A167G881_9GAMM</name>
<evidence type="ECO:0000256" key="1">
    <source>
        <dbReference type="ARBA" id="ARBA00004571"/>
    </source>
</evidence>
<keyword evidence="3" id="KW-1134">Transmembrane beta strand</keyword>
<dbReference type="InterPro" id="IPR005017">
    <property type="entry name" value="OMPP1/FadL/TodX"/>
</dbReference>
<dbReference type="OrthoDB" id="19849at2"/>
<evidence type="ECO:0000256" key="2">
    <source>
        <dbReference type="ARBA" id="ARBA00008163"/>
    </source>
</evidence>
<reference evidence="9 10" key="1">
    <citation type="submission" date="2016-04" db="EMBL/GenBank/DDBJ databases">
        <title>Complete genome sequence of Dokdonella koreensis DS-123T.</title>
        <authorList>
            <person name="Kim J.F."/>
            <person name="Lee H."/>
            <person name="Kwak M.-J."/>
        </authorList>
    </citation>
    <scope>NUCLEOTIDE SEQUENCE [LARGE SCALE GENOMIC DNA]</scope>
    <source>
        <strain evidence="9 10">DS-123</strain>
    </source>
</reference>
<keyword evidence="10" id="KW-1185">Reference proteome</keyword>
<accession>A0A167G881</accession>
<evidence type="ECO:0000256" key="8">
    <source>
        <dbReference type="SAM" id="SignalP"/>
    </source>
</evidence>
<evidence type="ECO:0000313" key="10">
    <source>
        <dbReference type="Proteomes" id="UP000076830"/>
    </source>
</evidence>
<gene>
    <name evidence="9" type="ORF">I596_213</name>
</gene>
<dbReference type="EMBL" id="CP015249">
    <property type="protein sequence ID" value="ANB16252.1"/>
    <property type="molecule type" value="Genomic_DNA"/>
</dbReference>
<evidence type="ECO:0000313" key="9">
    <source>
        <dbReference type="EMBL" id="ANB16252.1"/>
    </source>
</evidence>
<dbReference type="GO" id="GO:0015483">
    <property type="term" value="F:long-chain fatty acid transporting porin activity"/>
    <property type="evidence" value="ECO:0007669"/>
    <property type="project" value="TreeGrafter"/>
</dbReference>
<dbReference type="AlphaFoldDB" id="A0A167G881"/>
<evidence type="ECO:0000256" key="7">
    <source>
        <dbReference type="ARBA" id="ARBA00023237"/>
    </source>
</evidence>
<proteinExistence type="inferred from homology"/>
<dbReference type="Gene3D" id="2.40.160.60">
    <property type="entry name" value="Outer membrane protein transport protein (OMPP1/FadL/TodX)"/>
    <property type="match status" value="1"/>
</dbReference>
<dbReference type="PATRIC" id="fig|1300342.3.peg.208"/>
<dbReference type="KEGG" id="dko:I596_213"/>
<keyword evidence="4" id="KW-0812">Transmembrane</keyword>
<evidence type="ECO:0000256" key="3">
    <source>
        <dbReference type="ARBA" id="ARBA00022452"/>
    </source>
</evidence>
<evidence type="ECO:0000256" key="5">
    <source>
        <dbReference type="ARBA" id="ARBA00022729"/>
    </source>
</evidence>
<evidence type="ECO:0000256" key="4">
    <source>
        <dbReference type="ARBA" id="ARBA00022692"/>
    </source>
</evidence>
<feature type="signal peptide" evidence="8">
    <location>
        <begin position="1"/>
        <end position="31"/>
    </location>
</feature>
<keyword evidence="7" id="KW-0998">Cell outer membrane</keyword>
<comment type="similarity">
    <text evidence="2">Belongs to the OmpP1/FadL family.</text>
</comment>
<dbReference type="RefSeq" id="WP_067642911.1">
    <property type="nucleotide sequence ID" value="NZ_CP015249.1"/>
</dbReference>
<comment type="subcellular location">
    <subcellularLocation>
        <location evidence="1">Cell outer membrane</location>
        <topology evidence="1">Multi-pass membrane protein</topology>
    </subcellularLocation>
</comment>
<sequence length="442" mass="46903">MKTTPRRSVSLALAALPLAVAVGLAAGNAHASAFQLKENSVKGMGRAFAGAGAAPDDYAVVVNNPAAMLDLPGRGLQVDLTAIQVSAKFKGNGTDALGRPISGGNGGDGGGTEPVPAIYFLAPINDRVSLGAGLTVPFGFVTEYDTGWVGRYQAYKSDLQVPALTFSGAFRINDAFSIGASAIAQRAKADLSNAIDLGAILAGPTQGAILPQGADGRIRMTGEDWAWGWQLGVLWKPTGADRIGLNYHSKIKHEISGNATFQVPAAVAPLLDPAFTNTRGSATLNTPAFTELSWWHTFTDRFSFGASVAYTEWSSFQDLTIEFANPAQPNAVEPFGWRDTWFGSIGGDYKLNEAWTLRAGFAVDGTPTHVDTRTPRVPDATRRWVSIGVGYKPSETLEINAGYTHLFVNDAHIDTVNATGDRLTGKFENYSNLLGVSGVFRF</sequence>
<dbReference type="SUPFAM" id="SSF56935">
    <property type="entry name" value="Porins"/>
    <property type="match status" value="1"/>
</dbReference>
<protein>
    <submittedName>
        <fullName evidence="9">Outer membrane protein</fullName>
    </submittedName>
</protein>
<feature type="chain" id="PRO_5007886740" evidence="8">
    <location>
        <begin position="32"/>
        <end position="442"/>
    </location>
</feature>
<dbReference type="Proteomes" id="UP000076830">
    <property type="component" value="Chromosome"/>
</dbReference>
<dbReference type="PANTHER" id="PTHR35093">
    <property type="entry name" value="OUTER MEMBRANE PROTEIN NMB0088-RELATED"/>
    <property type="match status" value="1"/>
</dbReference>
<dbReference type="GO" id="GO:0009279">
    <property type="term" value="C:cell outer membrane"/>
    <property type="evidence" value="ECO:0007669"/>
    <property type="project" value="UniProtKB-SubCell"/>
</dbReference>
<evidence type="ECO:0000256" key="6">
    <source>
        <dbReference type="ARBA" id="ARBA00023136"/>
    </source>
</evidence>
<keyword evidence="6" id="KW-0472">Membrane</keyword>
<dbReference type="STRING" id="1300342.I596_213"/>
<dbReference type="PANTHER" id="PTHR35093:SF3">
    <property type="entry name" value="LONG-CHAIN FATTY ACID TRANSPORT PROTEIN"/>
    <property type="match status" value="1"/>
</dbReference>
<organism evidence="9 10">
    <name type="scientific">Dokdonella koreensis DS-123</name>
    <dbReference type="NCBI Taxonomy" id="1300342"/>
    <lineage>
        <taxon>Bacteria</taxon>
        <taxon>Pseudomonadati</taxon>
        <taxon>Pseudomonadota</taxon>
        <taxon>Gammaproteobacteria</taxon>
        <taxon>Lysobacterales</taxon>
        <taxon>Rhodanobacteraceae</taxon>
        <taxon>Dokdonella</taxon>
    </lineage>
</organism>
<dbReference type="Pfam" id="PF03349">
    <property type="entry name" value="Toluene_X"/>
    <property type="match status" value="1"/>
</dbReference>